<dbReference type="PROSITE" id="PS00688">
    <property type="entry name" value="SIGMA54_INTERACT_3"/>
    <property type="match status" value="1"/>
</dbReference>
<keyword evidence="7" id="KW-0597">Phosphoprotein</keyword>
<dbReference type="Gene3D" id="3.40.50.2300">
    <property type="match status" value="1"/>
</dbReference>
<evidence type="ECO:0000256" key="2">
    <source>
        <dbReference type="ARBA" id="ARBA00022840"/>
    </source>
</evidence>
<dbReference type="Gene3D" id="3.40.50.300">
    <property type="entry name" value="P-loop containing nucleotide triphosphate hydrolases"/>
    <property type="match status" value="1"/>
</dbReference>
<dbReference type="InterPro" id="IPR027417">
    <property type="entry name" value="P-loop_NTPase"/>
</dbReference>
<dbReference type="PROSITE" id="PS50110">
    <property type="entry name" value="RESPONSE_REGULATORY"/>
    <property type="match status" value="1"/>
</dbReference>
<organism evidence="11 13">
    <name type="scientific">Eiseniibacteriota bacterium</name>
    <dbReference type="NCBI Taxonomy" id="2212470"/>
    <lineage>
        <taxon>Bacteria</taxon>
        <taxon>Candidatus Eiseniibacteriota</taxon>
    </lineage>
</organism>
<feature type="domain" description="Response regulatory" evidence="10">
    <location>
        <begin position="49"/>
        <end position="164"/>
    </location>
</feature>
<dbReference type="Pfam" id="PF00072">
    <property type="entry name" value="Response_reg"/>
    <property type="match status" value="1"/>
</dbReference>
<proteinExistence type="predicted"/>
<dbReference type="CDD" id="cd00009">
    <property type="entry name" value="AAA"/>
    <property type="match status" value="1"/>
</dbReference>
<gene>
    <name evidence="11" type="ORF">E6K71_05625</name>
    <name evidence="12" type="ORF">E6K75_09620</name>
</gene>
<dbReference type="InterPro" id="IPR009057">
    <property type="entry name" value="Homeodomain-like_sf"/>
</dbReference>
<keyword evidence="5" id="KW-0010">Activator</keyword>
<sequence length="503" mass="55937">MEAHWRWRAVSERAPRCGYGSREARARHERSPTRRNPLSSEVDQVSGEKILVVDDEEGMVQFLSILLTKEGYEVHVATSGRDALQKAEEENFDVVVTDIKMPGEIDGLGVLSGIKKMDPSIPVVIRTAFASQKSAIEALNRGAYQYLEKSAKNDEIRLVIKNAIAMRRVQSENVYLKRQLKRTDDAKEIIGHSEQITKVLKLVEKVADSDATILVVGESGTGKELIAKRIHYMSGRADGPFVSINCGALPKDLLESNLFGHVKGSFTGAVRDQEGLLAVAGGGSFFLDEVGETLPATQVKLLRALQEREIIPVGGTKPRKIDVRLIAATNSDLERGVAEGRFRADLFYRLNVIQIRLPALRERKEDIEEMVEHFLKKLAQGKEMKTISKEARDCLMAYDWPGNVRELENVIERAVILTDDGVLTPDDLPERVVQGGKGRGSLVIDNPNLTLEELEREYILRVLHHTGGQKKRASEILGINPSTLYRKLISYGLLKESAGVLSE</sequence>
<dbReference type="GO" id="GO:0043565">
    <property type="term" value="F:sequence-specific DNA binding"/>
    <property type="evidence" value="ECO:0007669"/>
    <property type="project" value="InterPro"/>
</dbReference>
<dbReference type="GO" id="GO:0005524">
    <property type="term" value="F:ATP binding"/>
    <property type="evidence" value="ECO:0007669"/>
    <property type="project" value="UniProtKB-KW"/>
</dbReference>
<dbReference type="SUPFAM" id="SSF46689">
    <property type="entry name" value="Homeodomain-like"/>
    <property type="match status" value="1"/>
</dbReference>
<dbReference type="Pfam" id="PF02954">
    <property type="entry name" value="HTH_8"/>
    <property type="match status" value="1"/>
</dbReference>
<dbReference type="InterPro" id="IPR025662">
    <property type="entry name" value="Sigma_54_int_dom_ATP-bd_1"/>
</dbReference>
<dbReference type="Proteomes" id="UP000316292">
    <property type="component" value="Unassembled WGS sequence"/>
</dbReference>
<dbReference type="Pfam" id="PF00158">
    <property type="entry name" value="Sigma54_activat"/>
    <property type="match status" value="1"/>
</dbReference>
<evidence type="ECO:0000256" key="6">
    <source>
        <dbReference type="ARBA" id="ARBA00023163"/>
    </source>
</evidence>
<dbReference type="GO" id="GO:0006355">
    <property type="term" value="P:regulation of DNA-templated transcription"/>
    <property type="evidence" value="ECO:0007669"/>
    <property type="project" value="InterPro"/>
</dbReference>
<dbReference type="InterPro" id="IPR025944">
    <property type="entry name" value="Sigma_54_int_dom_CS"/>
</dbReference>
<evidence type="ECO:0000313" key="14">
    <source>
        <dbReference type="Proteomes" id="UP000320913"/>
    </source>
</evidence>
<dbReference type="SMART" id="SM00382">
    <property type="entry name" value="AAA"/>
    <property type="match status" value="1"/>
</dbReference>
<keyword evidence="3" id="KW-0805">Transcription regulation</keyword>
<dbReference type="EMBL" id="VBOV01000269">
    <property type="protein sequence ID" value="TMQ55278.1"/>
    <property type="molecule type" value="Genomic_DNA"/>
</dbReference>
<dbReference type="SUPFAM" id="SSF52540">
    <property type="entry name" value="P-loop containing nucleoside triphosphate hydrolases"/>
    <property type="match status" value="1"/>
</dbReference>
<dbReference type="InterPro" id="IPR002197">
    <property type="entry name" value="HTH_Fis"/>
</dbReference>
<evidence type="ECO:0000259" key="10">
    <source>
        <dbReference type="PROSITE" id="PS50110"/>
    </source>
</evidence>
<dbReference type="Pfam" id="PF25601">
    <property type="entry name" value="AAA_lid_14"/>
    <property type="match status" value="1"/>
</dbReference>
<accession>A0A538SCI9</accession>
<keyword evidence="6" id="KW-0804">Transcription</keyword>
<reference evidence="13 14" key="1">
    <citation type="journal article" date="2019" name="Nat. Microbiol.">
        <title>Mediterranean grassland soil C-N compound turnover is dependent on rainfall and depth, and is mediated by genomically divergent microorganisms.</title>
        <authorList>
            <person name="Diamond S."/>
            <person name="Andeer P.F."/>
            <person name="Li Z."/>
            <person name="Crits-Christoph A."/>
            <person name="Burstein D."/>
            <person name="Anantharaman K."/>
            <person name="Lane K.R."/>
            <person name="Thomas B.C."/>
            <person name="Pan C."/>
            <person name="Northen T.R."/>
            <person name="Banfield J.F."/>
        </authorList>
    </citation>
    <scope>NUCLEOTIDE SEQUENCE [LARGE SCALE GENOMIC DNA]</scope>
    <source>
        <strain evidence="11">WS_1</strain>
        <strain evidence="12">WS_5</strain>
    </source>
</reference>
<feature type="compositionally biased region" description="Basic and acidic residues" evidence="8">
    <location>
        <begin position="22"/>
        <end position="32"/>
    </location>
</feature>
<keyword evidence="1" id="KW-0547">Nucleotide-binding</keyword>
<feature type="region of interest" description="Disordered" evidence="8">
    <location>
        <begin position="16"/>
        <end position="41"/>
    </location>
</feature>
<evidence type="ECO:0000256" key="5">
    <source>
        <dbReference type="ARBA" id="ARBA00023159"/>
    </source>
</evidence>
<evidence type="ECO:0000256" key="7">
    <source>
        <dbReference type="PROSITE-ProRule" id="PRU00169"/>
    </source>
</evidence>
<dbReference type="FunFam" id="1.10.8.60:FF:000014">
    <property type="entry name" value="DNA-binding transcriptional regulator NtrC"/>
    <property type="match status" value="1"/>
</dbReference>
<dbReference type="PANTHER" id="PTHR32071">
    <property type="entry name" value="TRANSCRIPTIONAL REGULATORY PROTEIN"/>
    <property type="match status" value="1"/>
</dbReference>
<name>A0A538SCI9_UNCEI</name>
<feature type="domain" description="Sigma-54 factor interaction" evidence="9">
    <location>
        <begin position="189"/>
        <end position="416"/>
    </location>
</feature>
<dbReference type="SMART" id="SM00448">
    <property type="entry name" value="REC"/>
    <property type="match status" value="1"/>
</dbReference>
<evidence type="ECO:0000313" key="11">
    <source>
        <dbReference type="EMBL" id="TMQ49088.1"/>
    </source>
</evidence>
<dbReference type="InterPro" id="IPR001789">
    <property type="entry name" value="Sig_transdc_resp-reg_receiver"/>
</dbReference>
<dbReference type="GO" id="GO:0000160">
    <property type="term" value="P:phosphorelay signal transduction system"/>
    <property type="evidence" value="ECO:0007669"/>
    <property type="project" value="InterPro"/>
</dbReference>
<evidence type="ECO:0000313" key="13">
    <source>
        <dbReference type="Proteomes" id="UP000316292"/>
    </source>
</evidence>
<evidence type="ECO:0000259" key="9">
    <source>
        <dbReference type="PROSITE" id="PS50045"/>
    </source>
</evidence>
<dbReference type="PROSITE" id="PS00675">
    <property type="entry name" value="SIGMA54_INTERACT_1"/>
    <property type="match status" value="1"/>
</dbReference>
<dbReference type="InterPro" id="IPR003593">
    <property type="entry name" value="AAA+_ATPase"/>
</dbReference>
<dbReference type="FunFam" id="3.40.50.300:FF:000006">
    <property type="entry name" value="DNA-binding transcriptional regulator NtrC"/>
    <property type="match status" value="1"/>
</dbReference>
<dbReference type="PROSITE" id="PS50045">
    <property type="entry name" value="SIGMA54_INTERACT_4"/>
    <property type="match status" value="1"/>
</dbReference>
<dbReference type="SUPFAM" id="SSF52172">
    <property type="entry name" value="CheY-like"/>
    <property type="match status" value="1"/>
</dbReference>
<keyword evidence="2" id="KW-0067">ATP-binding</keyword>
<evidence type="ECO:0000313" key="12">
    <source>
        <dbReference type="EMBL" id="TMQ55278.1"/>
    </source>
</evidence>
<dbReference type="AlphaFoldDB" id="A0A538SCI9"/>
<keyword evidence="4" id="KW-0238">DNA-binding</keyword>
<evidence type="ECO:0000256" key="8">
    <source>
        <dbReference type="SAM" id="MobiDB-lite"/>
    </source>
</evidence>
<dbReference type="Proteomes" id="UP000320913">
    <property type="component" value="Unassembled WGS sequence"/>
</dbReference>
<dbReference type="PRINTS" id="PR01590">
    <property type="entry name" value="HTHFIS"/>
</dbReference>
<evidence type="ECO:0000256" key="4">
    <source>
        <dbReference type="ARBA" id="ARBA00023125"/>
    </source>
</evidence>
<dbReference type="InterPro" id="IPR002078">
    <property type="entry name" value="Sigma_54_int"/>
</dbReference>
<protein>
    <submittedName>
        <fullName evidence="11">Sigma-54-dependent Fis family transcriptional regulator</fullName>
    </submittedName>
</protein>
<comment type="caution">
    <text evidence="11">The sequence shown here is derived from an EMBL/GenBank/DDBJ whole genome shotgun (WGS) entry which is preliminary data.</text>
</comment>
<evidence type="ECO:0000256" key="1">
    <source>
        <dbReference type="ARBA" id="ARBA00022741"/>
    </source>
</evidence>
<dbReference type="Gene3D" id="1.10.8.60">
    <property type="match status" value="1"/>
</dbReference>
<feature type="modified residue" description="4-aspartylphosphate" evidence="7">
    <location>
        <position position="98"/>
    </location>
</feature>
<dbReference type="InterPro" id="IPR011006">
    <property type="entry name" value="CheY-like_superfamily"/>
</dbReference>
<dbReference type="InterPro" id="IPR058031">
    <property type="entry name" value="AAA_lid_NorR"/>
</dbReference>
<dbReference type="Gene3D" id="1.10.10.60">
    <property type="entry name" value="Homeodomain-like"/>
    <property type="match status" value="1"/>
</dbReference>
<evidence type="ECO:0000256" key="3">
    <source>
        <dbReference type="ARBA" id="ARBA00023015"/>
    </source>
</evidence>
<dbReference type="EMBL" id="VBOR01000061">
    <property type="protein sequence ID" value="TMQ49088.1"/>
    <property type="molecule type" value="Genomic_DNA"/>
</dbReference>